<evidence type="ECO:0000313" key="9">
    <source>
        <dbReference type="EMBL" id="SNS50011.1"/>
    </source>
</evidence>
<evidence type="ECO:0000256" key="7">
    <source>
        <dbReference type="ARBA" id="ARBA00023237"/>
    </source>
</evidence>
<evidence type="ECO:0000256" key="5">
    <source>
        <dbReference type="ARBA" id="ARBA00022729"/>
    </source>
</evidence>
<proteinExistence type="inferred from homology"/>
<keyword evidence="6" id="KW-0472">Membrane</keyword>
<sequence length="448" mass="47409">MARRLRQTSAAGILSLCCALAVPAVAHAAGFQLNEMSAASLGNAHAGMAASDDLSTIFFNPAGLSLSSGRLFTASAFAIRPSAEFENRGSVSALGTPLTGGNGGDAGKWAPVPALYYATDLGYPGLRLGLGLQVPFGLSTEYESGWVGRYQALKSSLMTVNISPVVSYQVNERLALGAGVSAQYVDVELTRAIDFGAACAATAGAAACAGAGLRPQASDGLATVKGKDWAFGFNLGAVFTPAAGSRVGVAYRSKISHSLTGDARFDKPAGLPGPLAASPSFTNTGARAGIDLPESVSVSGQVELDARWTLLADATWTHWSRFNELRVRFDNGAPDNVTAEEWRNTVRLSLAANYRLNERWKLRGGVAWDPSPVRTEFRTPRIPDNDRTWLAFGVQYRLSPNASWDVGYAHLFVKDAAIDKREPPLGGRLTGEYSSSVNILSVQYNHAF</sequence>
<dbReference type="AlphaFoldDB" id="A0A239EZX8"/>
<reference evidence="9 10" key="1">
    <citation type="submission" date="2017-06" db="EMBL/GenBank/DDBJ databases">
        <authorList>
            <person name="Kim H.J."/>
            <person name="Triplett B.A."/>
        </authorList>
    </citation>
    <scope>NUCLEOTIDE SEQUENCE [LARGE SCALE GENOMIC DNA]</scope>
    <source>
        <strain evidence="9 10">U15</strain>
    </source>
</reference>
<dbReference type="Gene3D" id="2.40.160.60">
    <property type="entry name" value="Outer membrane protein transport protein (OMPP1/FadL/TodX)"/>
    <property type="match status" value="1"/>
</dbReference>
<dbReference type="OrthoDB" id="19849at2"/>
<evidence type="ECO:0000256" key="3">
    <source>
        <dbReference type="ARBA" id="ARBA00022452"/>
    </source>
</evidence>
<comment type="subcellular location">
    <subcellularLocation>
        <location evidence="1">Cell outer membrane</location>
        <topology evidence="1">Multi-pass membrane protein</topology>
    </subcellularLocation>
</comment>
<dbReference type="GO" id="GO:0015483">
    <property type="term" value="F:long-chain fatty acid transporting porin activity"/>
    <property type="evidence" value="ECO:0007669"/>
    <property type="project" value="TreeGrafter"/>
</dbReference>
<comment type="similarity">
    <text evidence="2">Belongs to the OmpP1/FadL family.</text>
</comment>
<dbReference type="InterPro" id="IPR005017">
    <property type="entry name" value="OMPP1/FadL/TodX"/>
</dbReference>
<keyword evidence="7" id="KW-0998">Cell outer membrane</keyword>
<keyword evidence="3" id="KW-1134">Transmembrane beta strand</keyword>
<gene>
    <name evidence="9" type="ORF">SAMN06265795_10396</name>
</gene>
<dbReference type="GO" id="GO:0009279">
    <property type="term" value="C:cell outer membrane"/>
    <property type="evidence" value="ECO:0007669"/>
    <property type="project" value="UniProtKB-SubCell"/>
</dbReference>
<dbReference type="EMBL" id="FZOT01000003">
    <property type="protein sequence ID" value="SNS50011.1"/>
    <property type="molecule type" value="Genomic_DNA"/>
</dbReference>
<accession>A0A239EZX8</accession>
<evidence type="ECO:0000256" key="2">
    <source>
        <dbReference type="ARBA" id="ARBA00008163"/>
    </source>
</evidence>
<dbReference type="PANTHER" id="PTHR35093:SF3">
    <property type="entry name" value="LONG-CHAIN FATTY ACID TRANSPORT PROTEIN"/>
    <property type="match status" value="1"/>
</dbReference>
<evidence type="ECO:0000313" key="10">
    <source>
        <dbReference type="Proteomes" id="UP000198284"/>
    </source>
</evidence>
<evidence type="ECO:0000256" key="1">
    <source>
        <dbReference type="ARBA" id="ARBA00004571"/>
    </source>
</evidence>
<evidence type="ECO:0000256" key="4">
    <source>
        <dbReference type="ARBA" id="ARBA00022692"/>
    </source>
</evidence>
<protein>
    <submittedName>
        <fullName evidence="9">Long-chain fatty acid transport protein</fullName>
    </submittedName>
</protein>
<organism evidence="9 10">
    <name type="scientific">Noviherbaspirillum humi</name>
    <dbReference type="NCBI Taxonomy" id="1688639"/>
    <lineage>
        <taxon>Bacteria</taxon>
        <taxon>Pseudomonadati</taxon>
        <taxon>Pseudomonadota</taxon>
        <taxon>Betaproteobacteria</taxon>
        <taxon>Burkholderiales</taxon>
        <taxon>Oxalobacteraceae</taxon>
        <taxon>Noviherbaspirillum</taxon>
    </lineage>
</organism>
<feature type="chain" id="PRO_5012105041" evidence="8">
    <location>
        <begin position="29"/>
        <end position="448"/>
    </location>
</feature>
<dbReference type="PANTHER" id="PTHR35093">
    <property type="entry name" value="OUTER MEMBRANE PROTEIN NMB0088-RELATED"/>
    <property type="match status" value="1"/>
</dbReference>
<dbReference type="SUPFAM" id="SSF56935">
    <property type="entry name" value="Porins"/>
    <property type="match status" value="1"/>
</dbReference>
<dbReference type="Pfam" id="PF03349">
    <property type="entry name" value="Toluene_X"/>
    <property type="match status" value="1"/>
</dbReference>
<evidence type="ECO:0000256" key="6">
    <source>
        <dbReference type="ARBA" id="ARBA00023136"/>
    </source>
</evidence>
<keyword evidence="10" id="KW-1185">Reference proteome</keyword>
<keyword evidence="5 8" id="KW-0732">Signal</keyword>
<dbReference type="RefSeq" id="WP_089398607.1">
    <property type="nucleotide sequence ID" value="NZ_FZOT01000003.1"/>
</dbReference>
<keyword evidence="4" id="KW-0812">Transmembrane</keyword>
<name>A0A239EZX8_9BURK</name>
<evidence type="ECO:0000256" key="8">
    <source>
        <dbReference type="SAM" id="SignalP"/>
    </source>
</evidence>
<dbReference type="Proteomes" id="UP000198284">
    <property type="component" value="Unassembled WGS sequence"/>
</dbReference>
<feature type="signal peptide" evidence="8">
    <location>
        <begin position="1"/>
        <end position="28"/>
    </location>
</feature>